<feature type="compositionally biased region" description="Basic and acidic residues" evidence="3">
    <location>
        <begin position="13"/>
        <end position="22"/>
    </location>
</feature>
<keyword evidence="5" id="KW-1185">Reference proteome</keyword>
<dbReference type="AlphaFoldDB" id="A0A5C5ZJ92"/>
<feature type="region of interest" description="Disordered" evidence="3">
    <location>
        <begin position="1"/>
        <end position="51"/>
    </location>
</feature>
<dbReference type="InterPro" id="IPR020904">
    <property type="entry name" value="Sc_DH/Rdtase_CS"/>
</dbReference>
<evidence type="ECO:0000256" key="1">
    <source>
        <dbReference type="ARBA" id="ARBA00006484"/>
    </source>
</evidence>
<name>A0A5C5ZJ92_9BACT</name>
<organism evidence="4 5">
    <name type="scientific">Pseudobythopirellula maris</name>
    <dbReference type="NCBI Taxonomy" id="2527991"/>
    <lineage>
        <taxon>Bacteria</taxon>
        <taxon>Pseudomonadati</taxon>
        <taxon>Planctomycetota</taxon>
        <taxon>Planctomycetia</taxon>
        <taxon>Pirellulales</taxon>
        <taxon>Lacipirellulaceae</taxon>
        <taxon>Pseudobythopirellula</taxon>
    </lineage>
</organism>
<dbReference type="EC" id="1.-.-.-" evidence="4"/>
<accession>A0A5C5ZJ92</accession>
<dbReference type="Pfam" id="PF13561">
    <property type="entry name" value="adh_short_C2"/>
    <property type="match status" value="1"/>
</dbReference>
<dbReference type="PANTHER" id="PTHR48107">
    <property type="entry name" value="NADPH-DEPENDENT ALDEHYDE REDUCTASE-LIKE PROTEIN, CHLOROPLASTIC-RELATED"/>
    <property type="match status" value="1"/>
</dbReference>
<dbReference type="PRINTS" id="PR00080">
    <property type="entry name" value="SDRFAMILY"/>
</dbReference>
<dbReference type="Gene3D" id="3.40.50.720">
    <property type="entry name" value="NAD(P)-binding Rossmann-like Domain"/>
    <property type="match status" value="1"/>
</dbReference>
<reference evidence="4 5" key="1">
    <citation type="submission" date="2019-02" db="EMBL/GenBank/DDBJ databases">
        <title>Deep-cultivation of Planctomycetes and their phenomic and genomic characterization uncovers novel biology.</title>
        <authorList>
            <person name="Wiegand S."/>
            <person name="Jogler M."/>
            <person name="Boedeker C."/>
            <person name="Pinto D."/>
            <person name="Vollmers J."/>
            <person name="Rivas-Marin E."/>
            <person name="Kohn T."/>
            <person name="Peeters S.H."/>
            <person name="Heuer A."/>
            <person name="Rast P."/>
            <person name="Oberbeckmann S."/>
            <person name="Bunk B."/>
            <person name="Jeske O."/>
            <person name="Meyerdierks A."/>
            <person name="Storesund J.E."/>
            <person name="Kallscheuer N."/>
            <person name="Luecker S."/>
            <person name="Lage O.M."/>
            <person name="Pohl T."/>
            <person name="Merkel B.J."/>
            <person name="Hornburger P."/>
            <person name="Mueller R.-W."/>
            <person name="Bruemmer F."/>
            <person name="Labrenz M."/>
            <person name="Spormann A.M."/>
            <person name="Op Den Camp H."/>
            <person name="Overmann J."/>
            <person name="Amann R."/>
            <person name="Jetten M.S.M."/>
            <person name="Mascher T."/>
            <person name="Medema M.H."/>
            <person name="Devos D.P."/>
            <person name="Kaster A.-K."/>
            <person name="Ovreas L."/>
            <person name="Rohde M."/>
            <person name="Galperin M.Y."/>
            <person name="Jogler C."/>
        </authorList>
    </citation>
    <scope>NUCLEOTIDE SEQUENCE [LARGE SCALE GENOMIC DNA]</scope>
    <source>
        <strain evidence="4 5">Mal64</strain>
    </source>
</reference>
<dbReference type="InterPro" id="IPR036291">
    <property type="entry name" value="NAD(P)-bd_dom_sf"/>
</dbReference>
<dbReference type="GO" id="GO:0016614">
    <property type="term" value="F:oxidoreductase activity, acting on CH-OH group of donors"/>
    <property type="evidence" value="ECO:0007669"/>
    <property type="project" value="UniProtKB-ARBA"/>
</dbReference>
<protein>
    <submittedName>
        <fullName evidence="4">Putative oxidoreductase YghA</fullName>
        <ecNumber evidence="4">1.-.-.-</ecNumber>
    </submittedName>
</protein>
<dbReference type="FunFam" id="3.40.50.720:FF:000084">
    <property type="entry name" value="Short-chain dehydrogenase reductase"/>
    <property type="match status" value="1"/>
</dbReference>
<dbReference type="RefSeq" id="WP_146401221.1">
    <property type="nucleotide sequence ID" value="NZ_SJPQ01000003.1"/>
</dbReference>
<evidence type="ECO:0000256" key="3">
    <source>
        <dbReference type="SAM" id="MobiDB-lite"/>
    </source>
</evidence>
<dbReference type="PROSITE" id="PS00061">
    <property type="entry name" value="ADH_SHORT"/>
    <property type="match status" value="1"/>
</dbReference>
<evidence type="ECO:0000256" key="2">
    <source>
        <dbReference type="ARBA" id="ARBA00023002"/>
    </source>
</evidence>
<dbReference type="EMBL" id="SJPQ01000003">
    <property type="protein sequence ID" value="TWT87248.1"/>
    <property type="molecule type" value="Genomic_DNA"/>
</dbReference>
<gene>
    <name evidence="4" type="primary">yghA</name>
    <name evidence="4" type="ORF">Mal64_27860</name>
</gene>
<comment type="caution">
    <text evidence="4">The sequence shown here is derived from an EMBL/GenBank/DDBJ whole genome shotgun (WGS) entry which is preliminary data.</text>
</comment>
<evidence type="ECO:0000313" key="4">
    <source>
        <dbReference type="EMBL" id="TWT87248.1"/>
    </source>
</evidence>
<proteinExistence type="inferred from homology"/>
<evidence type="ECO:0000313" key="5">
    <source>
        <dbReference type="Proteomes" id="UP000315440"/>
    </source>
</evidence>
<dbReference type="InterPro" id="IPR002347">
    <property type="entry name" value="SDR_fam"/>
</dbReference>
<dbReference type="PANTHER" id="PTHR48107:SF16">
    <property type="entry name" value="NADPH-DEPENDENT ALDEHYDE REDUCTASE 1, CHLOROPLASTIC"/>
    <property type="match status" value="1"/>
</dbReference>
<dbReference type="OrthoDB" id="9803333at2"/>
<comment type="similarity">
    <text evidence="1">Belongs to the short-chain dehydrogenases/reductases (SDR) family.</text>
</comment>
<dbReference type="PRINTS" id="PR00081">
    <property type="entry name" value="GDHRDH"/>
</dbReference>
<dbReference type="Proteomes" id="UP000315440">
    <property type="component" value="Unassembled WGS sequence"/>
</dbReference>
<keyword evidence="2 4" id="KW-0560">Oxidoreductase</keyword>
<dbReference type="SUPFAM" id="SSF51735">
    <property type="entry name" value="NAD(P)-binding Rossmann-fold domains"/>
    <property type="match status" value="1"/>
</dbReference>
<sequence length="298" mass="31713">MTPPEAATAIGDPSDRGPKPPFEKQTQPYPGDTGAMSPTPDHGEESYRGSGKLTGGAAVITGGDSGIGRAVAIAYAREGADVCIAYLSEEDDAEETARLVRDAGRQAVTFRGDLREEAKCRELIDSAVERFGRMTVLVNNAAYQMTEEEPDDFSSELFDRILKTNIYAPFYLSKQALKHLPRGGSIINTVSIQAYSPSSYLLPYSASKSALVGLTKGLAEGAIEQGVRVNAVAPGPVWTPLIPATMPEDKVKNFGANTVFGRPAQPAELAPMYVWLASPEASYVTGEVYGATGGRSPF</sequence>